<comment type="caution">
    <text evidence="2">The sequence shown here is derived from an EMBL/GenBank/DDBJ whole genome shotgun (WGS) entry which is preliminary data.</text>
</comment>
<protein>
    <recommendedName>
        <fullName evidence="4">ABC-type Fe3+ transport system</fullName>
    </recommendedName>
</protein>
<name>A0AA39CFD4_9EURO</name>
<gene>
    <name evidence="2" type="ORF">H2200_009449</name>
</gene>
<accession>A0AA39CFD4</accession>
<organism evidence="2 3">
    <name type="scientific">Cladophialophora chaetospira</name>
    <dbReference type="NCBI Taxonomy" id="386627"/>
    <lineage>
        <taxon>Eukaryota</taxon>
        <taxon>Fungi</taxon>
        <taxon>Dikarya</taxon>
        <taxon>Ascomycota</taxon>
        <taxon>Pezizomycotina</taxon>
        <taxon>Eurotiomycetes</taxon>
        <taxon>Chaetothyriomycetidae</taxon>
        <taxon>Chaetothyriales</taxon>
        <taxon>Herpotrichiellaceae</taxon>
        <taxon>Cladophialophora</taxon>
    </lineage>
</organism>
<proteinExistence type="predicted"/>
<dbReference type="Gene3D" id="3.40.190.10">
    <property type="entry name" value="Periplasmic binding protein-like II"/>
    <property type="match status" value="2"/>
</dbReference>
<dbReference type="SUPFAM" id="SSF53850">
    <property type="entry name" value="Periplasmic binding protein-like II"/>
    <property type="match status" value="1"/>
</dbReference>
<evidence type="ECO:0000313" key="3">
    <source>
        <dbReference type="Proteomes" id="UP001172673"/>
    </source>
</evidence>
<dbReference type="Pfam" id="PF13343">
    <property type="entry name" value="SBP_bac_6"/>
    <property type="match status" value="1"/>
</dbReference>
<evidence type="ECO:0000313" key="2">
    <source>
        <dbReference type="EMBL" id="KAJ9606488.1"/>
    </source>
</evidence>
<dbReference type="Proteomes" id="UP001172673">
    <property type="component" value="Unassembled WGS sequence"/>
</dbReference>
<dbReference type="AlphaFoldDB" id="A0AA39CFD4"/>
<evidence type="ECO:0008006" key="4">
    <source>
        <dbReference type="Google" id="ProtNLM"/>
    </source>
</evidence>
<dbReference type="PANTHER" id="PTHR30006:SF2">
    <property type="entry name" value="ABC TRANSPORTER SUBSTRATE-BINDING PROTEIN"/>
    <property type="match status" value="1"/>
</dbReference>
<dbReference type="EMBL" id="JAPDRK010000014">
    <property type="protein sequence ID" value="KAJ9606488.1"/>
    <property type="molecule type" value="Genomic_DNA"/>
</dbReference>
<reference evidence="2" key="1">
    <citation type="submission" date="2022-10" db="EMBL/GenBank/DDBJ databases">
        <title>Culturing micro-colonial fungi from biological soil crusts in the Mojave desert and describing Neophaeococcomyces mojavensis, and introducing the new genera and species Taxawa tesnikishii.</title>
        <authorList>
            <person name="Kurbessoian T."/>
            <person name="Stajich J.E."/>
        </authorList>
    </citation>
    <scope>NUCLEOTIDE SEQUENCE</scope>
    <source>
        <strain evidence="2">TK_41</strain>
    </source>
</reference>
<evidence type="ECO:0000256" key="1">
    <source>
        <dbReference type="ARBA" id="ARBA00022729"/>
    </source>
</evidence>
<dbReference type="PANTHER" id="PTHR30006">
    <property type="entry name" value="THIAMINE-BINDING PERIPLASMIC PROTEIN-RELATED"/>
    <property type="match status" value="1"/>
</dbReference>
<keyword evidence="3" id="KW-1185">Reference proteome</keyword>
<keyword evidence="1" id="KW-0732">Signal</keyword>
<sequence length="373" mass="42324">MASSTMNNVPIDHRSLDEIYAAAQKETGPLIIASGGDAQAQWDAFRSIFTKRFPKINLDLTVDFSKYHDCRADRAIAKGEHYADVIFLQALHDYPRWKQEGRLLLYKPPNHKNIYPSHKDHDGAYYGAAVWSFGKFLYDNTRLEASELPKSYADLLDPKWKGKLVLTYPNDDDAVNYLFSIIIGRYGWEWLEALNKQDVQWVRGTATPGYMIVEGRDQSKAQGKPRPKEYVADNSSRVLSFTTAGYPMQDTGLSWSNPDPPEQYMAWTQTAAIFKSTPRPETAKLFMAFITSEEFQTAMSGGGTQPTLDVSINRKNGVHPIDESENTQANRYELFTNNRPLVDWFKMQFETTLGTPQGVSPLDVYGFDDVRAL</sequence>